<evidence type="ECO:0008006" key="4">
    <source>
        <dbReference type="Google" id="ProtNLM"/>
    </source>
</evidence>
<dbReference type="RefSeq" id="WP_143140901.1">
    <property type="nucleotide sequence ID" value="NZ_FOMX01000019.1"/>
</dbReference>
<keyword evidence="1" id="KW-0732">Signal</keyword>
<dbReference type="EMBL" id="FOMX01000019">
    <property type="protein sequence ID" value="SFE76192.1"/>
    <property type="molecule type" value="Genomic_DNA"/>
</dbReference>
<protein>
    <recommendedName>
        <fullName evidence="4">Secreted protein</fullName>
    </recommendedName>
</protein>
<reference evidence="3" key="1">
    <citation type="submission" date="2016-10" db="EMBL/GenBank/DDBJ databases">
        <authorList>
            <person name="Varghese N."/>
            <person name="Submissions S."/>
        </authorList>
    </citation>
    <scope>NUCLEOTIDE SEQUENCE [LARGE SCALE GENOMIC DNA]</scope>
    <source>
        <strain evidence="3">ATCC 25963</strain>
    </source>
</reference>
<dbReference type="AlphaFoldDB" id="A0A1I2D6P1"/>
<accession>A0A1I2D6P1</accession>
<keyword evidence="3" id="KW-1185">Reference proteome</keyword>
<proteinExistence type="predicted"/>
<evidence type="ECO:0000256" key="1">
    <source>
        <dbReference type="SAM" id="SignalP"/>
    </source>
</evidence>
<evidence type="ECO:0000313" key="3">
    <source>
        <dbReference type="Proteomes" id="UP000199400"/>
    </source>
</evidence>
<sequence length="157" mass="15869">MRAIPFFRPRSLVGVLAVVMICPATTAVTAAPDATPTDALIVGADWCAPLVARVREAAAERGHPVAVGSSVPALSDSGERGDPVRVEHLDLVVEIDVPPPRTSAIGQSMKTQAMVCGKAAVTCTLAATGFAPAVVACYGESVLCAGAVVCAVASCLD</sequence>
<feature type="chain" id="PRO_5011549386" description="Secreted protein" evidence="1">
    <location>
        <begin position="31"/>
        <end position="157"/>
    </location>
</feature>
<gene>
    <name evidence="2" type="ORF">SAMN02745121_05418</name>
</gene>
<feature type="signal peptide" evidence="1">
    <location>
        <begin position="1"/>
        <end position="30"/>
    </location>
</feature>
<evidence type="ECO:0000313" key="2">
    <source>
        <dbReference type="EMBL" id="SFE76192.1"/>
    </source>
</evidence>
<dbReference type="STRING" id="54.SAMN02745121_05418"/>
<organism evidence="2 3">
    <name type="scientific">Nannocystis exedens</name>
    <dbReference type="NCBI Taxonomy" id="54"/>
    <lineage>
        <taxon>Bacteria</taxon>
        <taxon>Pseudomonadati</taxon>
        <taxon>Myxococcota</taxon>
        <taxon>Polyangia</taxon>
        <taxon>Nannocystales</taxon>
        <taxon>Nannocystaceae</taxon>
        <taxon>Nannocystis</taxon>
    </lineage>
</organism>
<name>A0A1I2D6P1_9BACT</name>
<dbReference type="Proteomes" id="UP000199400">
    <property type="component" value="Unassembled WGS sequence"/>
</dbReference>